<dbReference type="PANTHER" id="PTHR32046">
    <property type="entry name" value="G DOMAIN-CONTAINING PROTEIN"/>
    <property type="match status" value="1"/>
</dbReference>
<dbReference type="InterPro" id="IPR027417">
    <property type="entry name" value="P-loop_NTPase"/>
</dbReference>
<evidence type="ECO:0000313" key="2">
    <source>
        <dbReference type="EMBL" id="KAG0586681.1"/>
    </source>
</evidence>
<comment type="caution">
    <text evidence="2">The sequence shown here is derived from an EMBL/GenBank/DDBJ whole genome shotgun (WGS) entry which is preliminary data.</text>
</comment>
<gene>
    <name evidence="2" type="ORF">KC19_2G108400</name>
</gene>
<sequence>MQTVQEPQIPTSIMETVQELRAPAHNGPLNILLLGASGVGKSTFINALCNYLTYRTLDEAVKGELQSLIYCEFQDSNPDSKGHLSTKKIVVGKPDIDEGGAKLQAGASCTQRCKAYTLPLGECGEVRLIDTPGILDTRGVDADADNMKHILAFLARYEVLHAVCILLKPNEVRLTNSLKYSIVQLLEKLHKDASRNILFCFTNSRSTRYKVEGTLPLLEDMLKDIKVNIDLRGDSSMYYFDSEAFRYQAIMKQGGDFDEEEFKDYERSWNKSAGEAARLIGHISTLEPHHLKDTLSLNRVRSLLESIQQPLGQLTANIQDNLQQIKRTREEIEKGHGDERSYFSKLLIVETYQKTVALAHPEMVCTEKKCEGSVCHANCIPTETAMGMFENLEGNIMDKVSRLPVSFAGFNVSGLVNPELKLIRKLTGSTDDAVFCKELSYTSGKCKVCKCPNSRHMRVYTKMEPATRTIKDENIQKVLDDTTSITEKKESILKILERKEEAMQDENKVVVEAAALFAGFLEQNSIVTYHSAISDYYKEEKMKMKREGNLERAQELDEILQLYEKTVRFFTMCRVNCTDAGDSNITEARVNEELQKLYKLELHGPQLKAWMDKIERAAEFEENQAKARGEAVYKAPVLSTNNAAGVHDGSRPKGLREKIAQEWNSRPRK</sequence>
<organism evidence="2 3">
    <name type="scientific">Ceratodon purpureus</name>
    <name type="common">Fire moss</name>
    <name type="synonym">Dicranum purpureum</name>
    <dbReference type="NCBI Taxonomy" id="3225"/>
    <lineage>
        <taxon>Eukaryota</taxon>
        <taxon>Viridiplantae</taxon>
        <taxon>Streptophyta</taxon>
        <taxon>Embryophyta</taxon>
        <taxon>Bryophyta</taxon>
        <taxon>Bryophytina</taxon>
        <taxon>Bryopsida</taxon>
        <taxon>Dicranidae</taxon>
        <taxon>Pseudoditrichales</taxon>
        <taxon>Ditrichaceae</taxon>
        <taxon>Ceratodon</taxon>
    </lineage>
</organism>
<accession>A0A8T0IVH5</accession>
<proteinExistence type="predicted"/>
<dbReference type="Proteomes" id="UP000822688">
    <property type="component" value="Chromosome 2"/>
</dbReference>
<name>A0A8T0IVH5_CERPU</name>
<evidence type="ECO:0000313" key="3">
    <source>
        <dbReference type="Proteomes" id="UP000822688"/>
    </source>
</evidence>
<feature type="region of interest" description="Disordered" evidence="1">
    <location>
        <begin position="640"/>
        <end position="669"/>
    </location>
</feature>
<dbReference type="SUPFAM" id="SSF52540">
    <property type="entry name" value="P-loop containing nucleoside triphosphate hydrolases"/>
    <property type="match status" value="2"/>
</dbReference>
<reference evidence="2" key="1">
    <citation type="submission" date="2020-06" db="EMBL/GenBank/DDBJ databases">
        <title>WGS assembly of Ceratodon purpureus strain R40.</title>
        <authorList>
            <person name="Carey S.B."/>
            <person name="Jenkins J."/>
            <person name="Shu S."/>
            <person name="Lovell J.T."/>
            <person name="Sreedasyam A."/>
            <person name="Maumus F."/>
            <person name="Tiley G.P."/>
            <person name="Fernandez-Pozo N."/>
            <person name="Barry K."/>
            <person name="Chen C."/>
            <person name="Wang M."/>
            <person name="Lipzen A."/>
            <person name="Daum C."/>
            <person name="Saski C.A."/>
            <person name="Payton A.C."/>
            <person name="Mcbreen J.C."/>
            <person name="Conrad R.E."/>
            <person name="Kollar L.M."/>
            <person name="Olsson S."/>
            <person name="Huttunen S."/>
            <person name="Landis J.B."/>
            <person name="Wickett N.J."/>
            <person name="Johnson M.G."/>
            <person name="Rensing S.A."/>
            <person name="Grimwood J."/>
            <person name="Schmutz J."/>
            <person name="Mcdaniel S.F."/>
        </authorList>
    </citation>
    <scope>NUCLEOTIDE SEQUENCE</scope>
    <source>
        <strain evidence="2">R40</strain>
    </source>
</reference>
<dbReference type="Gene3D" id="3.40.50.300">
    <property type="entry name" value="P-loop containing nucleotide triphosphate hydrolases"/>
    <property type="match status" value="1"/>
</dbReference>
<protein>
    <recommendedName>
        <fullName evidence="4">G domain-containing protein</fullName>
    </recommendedName>
</protein>
<feature type="compositionally biased region" description="Basic and acidic residues" evidence="1">
    <location>
        <begin position="648"/>
        <end position="660"/>
    </location>
</feature>
<keyword evidence="3" id="KW-1185">Reference proteome</keyword>
<dbReference type="EMBL" id="CM026422">
    <property type="protein sequence ID" value="KAG0586681.1"/>
    <property type="molecule type" value="Genomic_DNA"/>
</dbReference>
<evidence type="ECO:0008006" key="4">
    <source>
        <dbReference type="Google" id="ProtNLM"/>
    </source>
</evidence>
<dbReference type="AlphaFoldDB" id="A0A8T0IVH5"/>
<dbReference type="PANTHER" id="PTHR32046:SF11">
    <property type="entry name" value="IMMUNE-ASSOCIATED NUCLEOTIDE-BINDING PROTEIN 10-LIKE"/>
    <property type="match status" value="1"/>
</dbReference>
<evidence type="ECO:0000256" key="1">
    <source>
        <dbReference type="SAM" id="MobiDB-lite"/>
    </source>
</evidence>